<proteinExistence type="predicted"/>
<evidence type="ECO:0000313" key="4">
    <source>
        <dbReference type="Proteomes" id="UP000517916"/>
    </source>
</evidence>
<organism evidence="3 4">
    <name type="scientific">Kutzneria viridogrisea</name>
    <dbReference type="NCBI Taxonomy" id="47990"/>
    <lineage>
        <taxon>Bacteria</taxon>
        <taxon>Bacillati</taxon>
        <taxon>Actinomycetota</taxon>
        <taxon>Actinomycetes</taxon>
        <taxon>Pseudonocardiales</taxon>
        <taxon>Pseudonocardiaceae</taxon>
        <taxon>Kutzneria</taxon>
    </lineage>
</organism>
<dbReference type="EMBL" id="JACJID010000002">
    <property type="protein sequence ID" value="MBA8925501.1"/>
    <property type="molecule type" value="Genomic_DNA"/>
</dbReference>
<sequence length="163" mass="16188">MTPNRPIAAGQAVVGVLMIGCAAFGGFPSPVPLLFLAGAAGTANAAFPLMRTFGSALLGGVAAASIALAAVPFSTCASPHPSPVFSCTGQDPSWHLAGSVVAAGLCGASLVLARVAAQADTTEALARLGAQVTELSTRLVPAAPRPAGTSPRTRRDPRSAERD</sequence>
<evidence type="ECO:0000256" key="1">
    <source>
        <dbReference type="SAM" id="MobiDB-lite"/>
    </source>
</evidence>
<reference evidence="3 4" key="1">
    <citation type="submission" date="2020-08" db="EMBL/GenBank/DDBJ databases">
        <title>Genomic Encyclopedia of Archaeal and Bacterial Type Strains, Phase II (KMG-II): from individual species to whole genera.</title>
        <authorList>
            <person name="Goeker M."/>
        </authorList>
    </citation>
    <scope>NUCLEOTIDE SEQUENCE [LARGE SCALE GENOMIC DNA]</scope>
    <source>
        <strain evidence="3 4">DSM 43850</strain>
    </source>
</reference>
<keyword evidence="4" id="KW-1185">Reference proteome</keyword>
<feature type="region of interest" description="Disordered" evidence="1">
    <location>
        <begin position="139"/>
        <end position="163"/>
    </location>
</feature>
<feature type="compositionally biased region" description="Basic and acidic residues" evidence="1">
    <location>
        <begin position="153"/>
        <end position="163"/>
    </location>
</feature>
<dbReference type="Proteomes" id="UP000517916">
    <property type="component" value="Unassembled WGS sequence"/>
</dbReference>
<keyword evidence="2" id="KW-1133">Transmembrane helix</keyword>
<accession>A0ABR6BF53</accession>
<dbReference type="RefSeq" id="WP_182837357.1">
    <property type="nucleotide sequence ID" value="NZ_BAAABQ010000084.1"/>
</dbReference>
<name>A0ABR6BF53_9PSEU</name>
<keyword evidence="2" id="KW-0472">Membrane</keyword>
<keyword evidence="2" id="KW-0812">Transmembrane</keyword>
<evidence type="ECO:0000313" key="3">
    <source>
        <dbReference type="EMBL" id="MBA8925501.1"/>
    </source>
</evidence>
<comment type="caution">
    <text evidence="3">The sequence shown here is derived from an EMBL/GenBank/DDBJ whole genome shotgun (WGS) entry which is preliminary data.</text>
</comment>
<evidence type="ECO:0000256" key="2">
    <source>
        <dbReference type="SAM" id="Phobius"/>
    </source>
</evidence>
<feature type="transmembrane region" description="Helical" evidence="2">
    <location>
        <begin position="56"/>
        <end position="74"/>
    </location>
</feature>
<feature type="transmembrane region" description="Helical" evidence="2">
    <location>
        <begin position="94"/>
        <end position="117"/>
    </location>
</feature>
<protein>
    <submittedName>
        <fullName evidence="3">Uncharacterized protein</fullName>
    </submittedName>
</protein>
<dbReference type="PROSITE" id="PS51257">
    <property type="entry name" value="PROKAR_LIPOPROTEIN"/>
    <property type="match status" value="1"/>
</dbReference>
<gene>
    <name evidence="3" type="ORF">BC739_002700</name>
</gene>
<feature type="transmembrane region" description="Helical" evidence="2">
    <location>
        <begin position="7"/>
        <end position="27"/>
    </location>
</feature>